<evidence type="ECO:0000259" key="3">
    <source>
        <dbReference type="Pfam" id="PF13359"/>
    </source>
</evidence>
<evidence type="ECO:0000313" key="6">
    <source>
        <dbReference type="WBParaSite" id="HPBE_0001965101-mRNA-1"/>
    </source>
</evidence>
<dbReference type="Proteomes" id="UP000050761">
    <property type="component" value="Unassembled WGS sequence"/>
</dbReference>
<gene>
    <name evidence="4" type="ORF">HPBE_LOCUS19650</name>
</gene>
<dbReference type="AlphaFoldDB" id="A0A183GBZ3"/>
<accession>A0A3P8CA95</accession>
<evidence type="ECO:0000313" key="4">
    <source>
        <dbReference type="EMBL" id="VDP16014.1"/>
    </source>
</evidence>
<name>A0A183GBZ3_HELPZ</name>
<proteinExistence type="predicted"/>
<sequence>MPSPSTWLDAVRNFNVKCGHSAALGALKGSTWSAFSSGSQFFNFKGFYSVVLLALVDANYKCLLYDLGAAGSSSDAGVFLDSKMKTFLEEHENDFPEPVQLANFGKVPCHFIVDQGFRQTSRFIRPFSDAEAVGSSRAAHFNLIHCRARRVVENYFGILANRFRLLLRPIYAQPDNVKSITLSIMILHNLLIERIGAHGVVDRYGITEVSQGGSFGGPSGSVSNESKEIRERMVKYFCWRDGVRGKLAVLSLVVSVWYAFPCAGNVCAVDKLFLCGKVSAEGCSRTKES</sequence>
<dbReference type="OrthoDB" id="5874107at2759"/>
<dbReference type="InterPro" id="IPR027806">
    <property type="entry name" value="HARBI1_dom"/>
</dbReference>
<reference evidence="4 5" key="1">
    <citation type="submission" date="2018-11" db="EMBL/GenBank/DDBJ databases">
        <authorList>
            <consortium name="Pathogen Informatics"/>
        </authorList>
    </citation>
    <scope>NUCLEOTIDE SEQUENCE [LARGE SCALE GENOMIC DNA]</scope>
</reference>
<dbReference type="EMBL" id="UZAH01031521">
    <property type="protein sequence ID" value="VDP16014.1"/>
    <property type="molecule type" value="Genomic_DNA"/>
</dbReference>
<dbReference type="Pfam" id="PF13359">
    <property type="entry name" value="DDE_Tnp_4"/>
    <property type="match status" value="1"/>
</dbReference>
<dbReference type="GO" id="GO:0046872">
    <property type="term" value="F:metal ion binding"/>
    <property type="evidence" value="ECO:0007669"/>
    <property type="project" value="UniProtKB-KW"/>
</dbReference>
<evidence type="ECO:0000313" key="5">
    <source>
        <dbReference type="Proteomes" id="UP000050761"/>
    </source>
</evidence>
<comment type="cofactor">
    <cofactor evidence="1">
        <name>a divalent metal cation</name>
        <dbReference type="ChEBI" id="CHEBI:60240"/>
    </cofactor>
</comment>
<feature type="domain" description="DDE Tnp4" evidence="3">
    <location>
        <begin position="37"/>
        <end position="189"/>
    </location>
</feature>
<dbReference type="WBParaSite" id="HPBE_0001965101-mRNA-1">
    <property type="protein sequence ID" value="HPBE_0001965101-mRNA-1"/>
    <property type="gene ID" value="HPBE_0001965101"/>
</dbReference>
<evidence type="ECO:0000256" key="1">
    <source>
        <dbReference type="ARBA" id="ARBA00001968"/>
    </source>
</evidence>
<keyword evidence="5" id="KW-1185">Reference proteome</keyword>
<protein>
    <submittedName>
        <fullName evidence="6">DDE Tnp4 domain-containing protein</fullName>
    </submittedName>
</protein>
<reference evidence="6" key="2">
    <citation type="submission" date="2019-09" db="UniProtKB">
        <authorList>
            <consortium name="WormBaseParasite"/>
        </authorList>
    </citation>
    <scope>IDENTIFICATION</scope>
</reference>
<keyword evidence="2" id="KW-0479">Metal-binding</keyword>
<organism evidence="5 6">
    <name type="scientific">Heligmosomoides polygyrus</name>
    <name type="common">Parasitic roundworm</name>
    <dbReference type="NCBI Taxonomy" id="6339"/>
    <lineage>
        <taxon>Eukaryota</taxon>
        <taxon>Metazoa</taxon>
        <taxon>Ecdysozoa</taxon>
        <taxon>Nematoda</taxon>
        <taxon>Chromadorea</taxon>
        <taxon>Rhabditida</taxon>
        <taxon>Rhabditina</taxon>
        <taxon>Rhabditomorpha</taxon>
        <taxon>Strongyloidea</taxon>
        <taxon>Heligmosomidae</taxon>
        <taxon>Heligmosomoides</taxon>
    </lineage>
</organism>
<evidence type="ECO:0000256" key="2">
    <source>
        <dbReference type="ARBA" id="ARBA00022723"/>
    </source>
</evidence>
<accession>A0A183GBZ3</accession>